<reference evidence="1" key="1">
    <citation type="submission" date="2022-12" db="EMBL/GenBank/DDBJ databases">
        <authorList>
            <person name="Alioto T."/>
            <person name="Alioto T."/>
            <person name="Gomez Garrido J."/>
        </authorList>
    </citation>
    <scope>NUCLEOTIDE SEQUENCE</scope>
</reference>
<evidence type="ECO:0000313" key="2">
    <source>
        <dbReference type="Proteomes" id="UP001178461"/>
    </source>
</evidence>
<name>A0AA35KRJ9_9SAUR</name>
<proteinExistence type="predicted"/>
<dbReference type="Proteomes" id="UP001178461">
    <property type="component" value="Chromosome 8"/>
</dbReference>
<organism evidence="1 2">
    <name type="scientific">Podarcis lilfordi</name>
    <name type="common">Lilford's wall lizard</name>
    <dbReference type="NCBI Taxonomy" id="74358"/>
    <lineage>
        <taxon>Eukaryota</taxon>
        <taxon>Metazoa</taxon>
        <taxon>Chordata</taxon>
        <taxon>Craniata</taxon>
        <taxon>Vertebrata</taxon>
        <taxon>Euteleostomi</taxon>
        <taxon>Lepidosauria</taxon>
        <taxon>Squamata</taxon>
        <taxon>Bifurcata</taxon>
        <taxon>Unidentata</taxon>
        <taxon>Episquamata</taxon>
        <taxon>Laterata</taxon>
        <taxon>Lacertibaenia</taxon>
        <taxon>Lacertidae</taxon>
        <taxon>Podarcis</taxon>
    </lineage>
</organism>
<evidence type="ECO:0000313" key="1">
    <source>
        <dbReference type="EMBL" id="CAI5782322.1"/>
    </source>
</evidence>
<dbReference type="EMBL" id="OX395133">
    <property type="protein sequence ID" value="CAI5782322.1"/>
    <property type="molecule type" value="Genomic_DNA"/>
</dbReference>
<dbReference type="AlphaFoldDB" id="A0AA35KRJ9"/>
<keyword evidence="2" id="KW-1185">Reference proteome</keyword>
<sequence length="67" mass="7218">MKAGLAGFPSAMCSGWPKYPLAAAVPHSKCCVLLIHLEPVTGQTSEKPGDHVLRSKHRLGFAFQETN</sequence>
<accession>A0AA35KRJ9</accession>
<gene>
    <name evidence="1" type="ORF">PODLI_1B022854</name>
</gene>
<protein>
    <submittedName>
        <fullName evidence="1">Uncharacterized protein</fullName>
    </submittedName>
</protein>